<dbReference type="PANTHER" id="PTHR43244:SF1">
    <property type="entry name" value="5,10-METHYLENETETRAHYDROMETHANOPTERIN REDUCTASE"/>
    <property type="match status" value="1"/>
</dbReference>
<keyword evidence="4" id="KW-1185">Reference proteome</keyword>
<dbReference type="GO" id="GO:0016705">
    <property type="term" value="F:oxidoreductase activity, acting on paired donors, with incorporation or reduction of molecular oxygen"/>
    <property type="evidence" value="ECO:0007669"/>
    <property type="project" value="InterPro"/>
</dbReference>
<evidence type="ECO:0000313" key="4">
    <source>
        <dbReference type="Proteomes" id="UP000542210"/>
    </source>
</evidence>
<sequence length="289" mass="30831">MKLGIGLPNVIPDVPGRVLVDWAIRAEAAGFSSLVTTDRVVYPGYDPLLALGAAAAVTSRIRLVTDVIVGPVRSPVLLAKDAAGVYEISGGRLVLGVGPGVREDDFVVAERDFAGRWARFERDLGVMRRVWAGEPADGTDRSPLPRPLPDGGVPVLMGGFSDGCIRRAVKWGIGWAAPSLPPDDVVPFAQRVREAWAAAGRDGKPEIIAMARFGIGEDVLEESRHSARDYFSILGPELAEVFADDAARDTEAVQAMIGKYAEAGVDELIFNPTVARVSQVDRLAEACFG</sequence>
<dbReference type="SUPFAM" id="SSF51679">
    <property type="entry name" value="Bacterial luciferase-like"/>
    <property type="match status" value="1"/>
</dbReference>
<protein>
    <submittedName>
        <fullName evidence="3">Alkanesulfonate monooxygenase SsuD/methylene tetrahydromethanopterin reductase-like flavin-dependent oxidoreductase (Luciferase family)</fullName>
    </submittedName>
</protein>
<evidence type="ECO:0000259" key="2">
    <source>
        <dbReference type="Pfam" id="PF00296"/>
    </source>
</evidence>
<dbReference type="Proteomes" id="UP000542210">
    <property type="component" value="Unassembled WGS sequence"/>
</dbReference>
<organism evidence="3 4">
    <name type="scientific">Sphaerisporangium siamense</name>
    <dbReference type="NCBI Taxonomy" id="795645"/>
    <lineage>
        <taxon>Bacteria</taxon>
        <taxon>Bacillati</taxon>
        <taxon>Actinomycetota</taxon>
        <taxon>Actinomycetes</taxon>
        <taxon>Streptosporangiales</taxon>
        <taxon>Streptosporangiaceae</taxon>
        <taxon>Sphaerisporangium</taxon>
    </lineage>
</organism>
<dbReference type="EMBL" id="JACHND010000001">
    <property type="protein sequence ID" value="MBB4701868.1"/>
    <property type="molecule type" value="Genomic_DNA"/>
</dbReference>
<dbReference type="InterPro" id="IPR036661">
    <property type="entry name" value="Luciferase-like_sf"/>
</dbReference>
<keyword evidence="3" id="KW-0503">Monooxygenase</keyword>
<dbReference type="PANTHER" id="PTHR43244">
    <property type="match status" value="1"/>
</dbReference>
<dbReference type="InterPro" id="IPR011251">
    <property type="entry name" value="Luciferase-like_dom"/>
</dbReference>
<accession>A0A7W7DAN3</accession>
<dbReference type="Gene3D" id="3.20.20.30">
    <property type="entry name" value="Luciferase-like domain"/>
    <property type="match status" value="1"/>
</dbReference>
<name>A0A7W7DAN3_9ACTN</name>
<dbReference type="RefSeq" id="WP_184881229.1">
    <property type="nucleotide sequence ID" value="NZ_BOOV01000007.1"/>
</dbReference>
<dbReference type="InterPro" id="IPR050564">
    <property type="entry name" value="F420-G6PD/mer"/>
</dbReference>
<gene>
    <name evidence="3" type="ORF">BJ982_003412</name>
</gene>
<reference evidence="3 4" key="1">
    <citation type="submission" date="2020-08" db="EMBL/GenBank/DDBJ databases">
        <title>Sequencing the genomes of 1000 actinobacteria strains.</title>
        <authorList>
            <person name="Klenk H.-P."/>
        </authorList>
    </citation>
    <scope>NUCLEOTIDE SEQUENCE [LARGE SCALE GENOMIC DNA]</scope>
    <source>
        <strain evidence="3 4">DSM 45784</strain>
    </source>
</reference>
<comment type="caution">
    <text evidence="3">The sequence shown here is derived from an EMBL/GenBank/DDBJ whole genome shotgun (WGS) entry which is preliminary data.</text>
</comment>
<keyword evidence="1" id="KW-0560">Oxidoreductase</keyword>
<evidence type="ECO:0000313" key="3">
    <source>
        <dbReference type="EMBL" id="MBB4701868.1"/>
    </source>
</evidence>
<feature type="domain" description="Luciferase-like" evidence="2">
    <location>
        <begin position="17"/>
        <end position="241"/>
    </location>
</feature>
<dbReference type="AlphaFoldDB" id="A0A7W7DAN3"/>
<proteinExistence type="predicted"/>
<evidence type="ECO:0000256" key="1">
    <source>
        <dbReference type="ARBA" id="ARBA00023002"/>
    </source>
</evidence>
<dbReference type="Pfam" id="PF00296">
    <property type="entry name" value="Bac_luciferase"/>
    <property type="match status" value="1"/>
</dbReference>
<dbReference type="GO" id="GO:0004497">
    <property type="term" value="F:monooxygenase activity"/>
    <property type="evidence" value="ECO:0007669"/>
    <property type="project" value="UniProtKB-KW"/>
</dbReference>